<dbReference type="InterPro" id="IPR016039">
    <property type="entry name" value="Thiolase-like"/>
</dbReference>
<proteinExistence type="predicted"/>
<dbReference type="GO" id="GO:0016746">
    <property type="term" value="F:acyltransferase activity"/>
    <property type="evidence" value="ECO:0007669"/>
    <property type="project" value="InterPro"/>
</dbReference>
<dbReference type="InterPro" id="IPR014030">
    <property type="entry name" value="Ketoacyl_synth_N"/>
</dbReference>
<dbReference type="RefSeq" id="WP_085276455.1">
    <property type="nucleotide sequence ID" value="NZ_FXAG01000010.1"/>
</dbReference>
<organism evidence="2 3">
    <name type="scientific">Pseudogulbenkiania subflava DSM 22618</name>
    <dbReference type="NCBI Taxonomy" id="1123014"/>
    <lineage>
        <taxon>Bacteria</taxon>
        <taxon>Pseudomonadati</taxon>
        <taxon>Pseudomonadota</taxon>
        <taxon>Betaproteobacteria</taxon>
        <taxon>Neisseriales</taxon>
        <taxon>Chromobacteriaceae</taxon>
        <taxon>Pseudogulbenkiania</taxon>
    </lineage>
</organism>
<keyword evidence="3" id="KW-1185">Reference proteome</keyword>
<dbReference type="SUPFAM" id="SSF53901">
    <property type="entry name" value="Thiolase-like"/>
    <property type="match status" value="1"/>
</dbReference>
<reference evidence="3" key="1">
    <citation type="submission" date="2017-04" db="EMBL/GenBank/DDBJ databases">
        <authorList>
            <person name="Varghese N."/>
            <person name="Submissions S."/>
        </authorList>
    </citation>
    <scope>NUCLEOTIDE SEQUENCE [LARGE SCALE GENOMIC DNA]</scope>
    <source>
        <strain evidence="3">DSM 22618</strain>
    </source>
</reference>
<dbReference type="Pfam" id="PF13723">
    <property type="entry name" value="Ketoacyl-synt_2"/>
    <property type="match status" value="1"/>
</dbReference>
<gene>
    <name evidence="2" type="ORF">SAMN02745746_02203</name>
</gene>
<dbReference type="STRING" id="1123014.SAMN02745746_02203"/>
<evidence type="ECO:0000259" key="1">
    <source>
        <dbReference type="Pfam" id="PF13723"/>
    </source>
</evidence>
<name>A0A1Y6BZB4_9NEIS</name>
<protein>
    <submittedName>
        <fullName evidence="2">Beta-ketoacyl synthase, N-terminal domain</fullName>
    </submittedName>
</protein>
<sequence>MSTATIYLEGLSLLGPGMNDWAEAAPRLLGQQPFQAEEVRLAAPAILPATERRRAGTAVKLSMAVGLAAVEDAGAEAAQLPNVFSSTGGDCENCHSLLEVLASSERMVSPTRFHNSVHNAPAGYWGIATQCTEASTSLCAYDATFGAGLLETVTQAHSAGKPCLLISFDTAYPEPLHALRPIPYPLGVGMVLSPVRTAASKAALRLSFSQEAPTTMDDAQLEALRQSIPSARCLPLLRLLASGQPGRVVIDYLDDCRLAIELTA</sequence>
<dbReference type="AlphaFoldDB" id="A0A1Y6BZB4"/>
<dbReference type="EMBL" id="FXAG01000010">
    <property type="protein sequence ID" value="SMF25855.1"/>
    <property type="molecule type" value="Genomic_DNA"/>
</dbReference>
<accession>A0A1Y6BZB4</accession>
<feature type="domain" description="Beta-ketoacyl synthase-like N-terminal" evidence="1">
    <location>
        <begin position="34"/>
        <end position="221"/>
    </location>
</feature>
<evidence type="ECO:0000313" key="2">
    <source>
        <dbReference type="EMBL" id="SMF25855.1"/>
    </source>
</evidence>
<dbReference type="Proteomes" id="UP000192920">
    <property type="component" value="Unassembled WGS sequence"/>
</dbReference>
<evidence type="ECO:0000313" key="3">
    <source>
        <dbReference type="Proteomes" id="UP000192920"/>
    </source>
</evidence>